<feature type="compositionally biased region" description="Basic and acidic residues" evidence="1">
    <location>
        <begin position="13"/>
        <end position="32"/>
    </location>
</feature>
<dbReference type="EMBL" id="JAHQIW010006948">
    <property type="protein sequence ID" value="KAJ1371275.1"/>
    <property type="molecule type" value="Genomic_DNA"/>
</dbReference>
<dbReference type="Gene3D" id="2.170.260.10">
    <property type="entry name" value="paz domain"/>
    <property type="match status" value="1"/>
</dbReference>
<gene>
    <name evidence="3" type="ORF">KIN20_033195</name>
</gene>
<dbReference type="CDD" id="cd02846">
    <property type="entry name" value="PAZ_argonaute_like"/>
    <property type="match status" value="1"/>
</dbReference>
<feature type="domain" description="PAZ" evidence="2">
    <location>
        <begin position="362"/>
        <end position="474"/>
    </location>
</feature>
<dbReference type="GO" id="GO:0003723">
    <property type="term" value="F:RNA binding"/>
    <property type="evidence" value="ECO:0007669"/>
    <property type="project" value="InterPro"/>
</dbReference>
<evidence type="ECO:0000259" key="2">
    <source>
        <dbReference type="PROSITE" id="PS50821"/>
    </source>
</evidence>
<feature type="compositionally biased region" description="Low complexity" evidence="1">
    <location>
        <begin position="105"/>
        <end position="114"/>
    </location>
</feature>
<accession>A0AAD5R7N5</accession>
<evidence type="ECO:0000313" key="3">
    <source>
        <dbReference type="EMBL" id="KAJ1371275.1"/>
    </source>
</evidence>
<dbReference type="SMART" id="SM00949">
    <property type="entry name" value="PAZ"/>
    <property type="match status" value="1"/>
</dbReference>
<organism evidence="3 4">
    <name type="scientific">Parelaphostrongylus tenuis</name>
    <name type="common">Meningeal worm</name>
    <dbReference type="NCBI Taxonomy" id="148309"/>
    <lineage>
        <taxon>Eukaryota</taxon>
        <taxon>Metazoa</taxon>
        <taxon>Ecdysozoa</taxon>
        <taxon>Nematoda</taxon>
        <taxon>Chromadorea</taxon>
        <taxon>Rhabditida</taxon>
        <taxon>Rhabditina</taxon>
        <taxon>Rhabditomorpha</taxon>
        <taxon>Strongyloidea</taxon>
        <taxon>Metastrongylidae</taxon>
        <taxon>Parelaphostrongylus</taxon>
    </lineage>
</organism>
<feature type="region of interest" description="Disordered" evidence="1">
    <location>
        <begin position="1"/>
        <end position="119"/>
    </location>
</feature>
<proteinExistence type="predicted"/>
<dbReference type="PROSITE" id="PS50821">
    <property type="entry name" value="PAZ"/>
    <property type="match status" value="1"/>
</dbReference>
<evidence type="ECO:0000313" key="4">
    <source>
        <dbReference type="Proteomes" id="UP001196413"/>
    </source>
</evidence>
<dbReference type="SUPFAM" id="SSF101690">
    <property type="entry name" value="PAZ domain"/>
    <property type="match status" value="1"/>
</dbReference>
<dbReference type="InterPro" id="IPR003100">
    <property type="entry name" value="PAZ_dom"/>
</dbReference>
<dbReference type="AlphaFoldDB" id="A0AAD5R7N5"/>
<feature type="compositionally biased region" description="Low complexity" evidence="1">
    <location>
        <begin position="49"/>
        <end position="77"/>
    </location>
</feature>
<evidence type="ECO:0000256" key="1">
    <source>
        <dbReference type="SAM" id="MobiDB-lite"/>
    </source>
</evidence>
<name>A0AAD5R7N5_PARTN</name>
<keyword evidence="4" id="KW-1185">Reference proteome</keyword>
<dbReference type="PANTHER" id="PTHR22891">
    <property type="entry name" value="EUKARYOTIC TRANSLATION INITIATION FACTOR 2C"/>
    <property type="match status" value="1"/>
</dbReference>
<dbReference type="Proteomes" id="UP001196413">
    <property type="component" value="Unassembled WGS sequence"/>
</dbReference>
<comment type="caution">
    <text evidence="3">The sequence shown here is derived from an EMBL/GenBank/DDBJ whole genome shotgun (WGS) entry which is preliminary data.</text>
</comment>
<sequence length="565" mass="63318">MDLLDDITSMMTKTDKERPAAKGKKTTERKQQEAPAASPLSGFRIPKKAATSSHPASPAAGGASSTAGTPSSMTGSPATTPMGSFRIPKKVTPSSHPATSVMVGSSSMAERSSSMTRGSTMHRQEFEIDSKGAGDFIVPQRMKIEMNGVPIDLSRAPEYVEQYRITINKVLKNQTKDVTRGPKLSFPTEQRRRAAFSLFRQLVIENSVHFGTNDWKHVYDNGNTFYSVGCTITDEESFEMKPEELASDFAREHLRCVKLAITVKHVGKVRIKNLREDDGEGALREVCRFFEVLTSQCLYGGDSHCFGNKFFERSEERDKKLGEGKVVKSGFEKNVRLLNKDGELVPVLQIDSKKSPFYVAQPVLAFIQECAEGRNPEEALGIAKFRERVARELRGLVVVTTHLDKNRRFYIHAFSETNARNQTFETTEGRISVEEYYFLAHKCRLRFPHYPLAIEQRGAKGHNFYPLEVLSIEAGQRVTDKNRTAAFAEKMLQETRTLPQEMRRNIIRQLRLANLNKGDNKYLISFGVQISGDFVTTDAKLLAAPEIHTNPILCSLIEAVDYTGD</sequence>
<feature type="compositionally biased region" description="Polar residues" evidence="1">
    <location>
        <begin position="92"/>
        <end position="104"/>
    </location>
</feature>
<protein>
    <recommendedName>
        <fullName evidence="2">PAZ domain-containing protein</fullName>
    </recommendedName>
</protein>
<dbReference type="InterPro" id="IPR036085">
    <property type="entry name" value="PAZ_dom_sf"/>
</dbReference>
<reference evidence="3" key="1">
    <citation type="submission" date="2021-06" db="EMBL/GenBank/DDBJ databases">
        <title>Parelaphostrongylus tenuis whole genome reference sequence.</title>
        <authorList>
            <person name="Garwood T.J."/>
            <person name="Larsen P.A."/>
            <person name="Fountain-Jones N.M."/>
            <person name="Garbe J.R."/>
            <person name="Macchietto M.G."/>
            <person name="Kania S.A."/>
            <person name="Gerhold R.W."/>
            <person name="Richards J.E."/>
            <person name="Wolf T.M."/>
        </authorList>
    </citation>
    <scope>NUCLEOTIDE SEQUENCE</scope>
    <source>
        <strain evidence="3">MNPRO001-30</strain>
        <tissue evidence="3">Meninges</tissue>
    </source>
</reference>
<dbReference type="Pfam" id="PF02170">
    <property type="entry name" value="PAZ"/>
    <property type="match status" value="1"/>
</dbReference>